<dbReference type="PANTHER" id="PTHR12837:SF0">
    <property type="entry name" value="POLY(ADP-RIBOSE) GLYCOHYDROLASE"/>
    <property type="match status" value="1"/>
</dbReference>
<dbReference type="InterPro" id="IPR007724">
    <property type="entry name" value="Poly_GlycHdrlase"/>
</dbReference>
<evidence type="ECO:0000256" key="2">
    <source>
        <dbReference type="ARBA" id="ARBA00012255"/>
    </source>
</evidence>
<feature type="domain" description="PARG catalytic Macro" evidence="4">
    <location>
        <begin position="313"/>
        <end position="501"/>
    </location>
</feature>
<evidence type="ECO:0000256" key="1">
    <source>
        <dbReference type="ARBA" id="ARBA00009545"/>
    </source>
</evidence>
<keyword evidence="3" id="KW-0378">Hydrolase</keyword>
<dbReference type="PANTHER" id="PTHR12837">
    <property type="entry name" value="POLY ADP-RIBOSE GLYCOHYDROLASE"/>
    <property type="match status" value="1"/>
</dbReference>
<keyword evidence="7" id="KW-1185">Reference proteome</keyword>
<dbReference type="GO" id="GO:0006282">
    <property type="term" value="P:regulation of DNA repair"/>
    <property type="evidence" value="ECO:0007669"/>
    <property type="project" value="InterPro"/>
</dbReference>
<dbReference type="InterPro" id="IPR048362">
    <property type="entry name" value="PARG_helical"/>
</dbReference>
<organism evidence="6 7">
    <name type="scientific">Serendipita indica (strain DSM 11827)</name>
    <name type="common">Root endophyte fungus</name>
    <name type="synonym">Piriformospora indica</name>
    <dbReference type="NCBI Taxonomy" id="1109443"/>
    <lineage>
        <taxon>Eukaryota</taxon>
        <taxon>Fungi</taxon>
        <taxon>Dikarya</taxon>
        <taxon>Basidiomycota</taxon>
        <taxon>Agaricomycotina</taxon>
        <taxon>Agaricomycetes</taxon>
        <taxon>Sebacinales</taxon>
        <taxon>Serendipitaceae</taxon>
        <taxon>Serendipita</taxon>
    </lineage>
</organism>
<dbReference type="GO" id="GO:0004649">
    <property type="term" value="F:poly(ADP-ribose) glycohydrolase activity"/>
    <property type="evidence" value="ECO:0007669"/>
    <property type="project" value="UniProtKB-EC"/>
</dbReference>
<feature type="domain" description="PARG helical" evidence="5">
    <location>
        <begin position="107"/>
        <end position="180"/>
    </location>
</feature>
<dbReference type="EC" id="3.2.1.143" evidence="2"/>
<dbReference type="GO" id="GO:0005634">
    <property type="term" value="C:nucleus"/>
    <property type="evidence" value="ECO:0007669"/>
    <property type="project" value="TreeGrafter"/>
</dbReference>
<evidence type="ECO:0000313" key="7">
    <source>
        <dbReference type="Proteomes" id="UP000007148"/>
    </source>
</evidence>
<dbReference type="GO" id="GO:0005975">
    <property type="term" value="P:carbohydrate metabolic process"/>
    <property type="evidence" value="ECO:0007669"/>
    <property type="project" value="InterPro"/>
</dbReference>
<dbReference type="Proteomes" id="UP000007148">
    <property type="component" value="Unassembled WGS sequence"/>
</dbReference>
<evidence type="ECO:0000313" key="6">
    <source>
        <dbReference type="EMBL" id="CCA70045.1"/>
    </source>
</evidence>
<name>G4TFE3_SERID</name>
<reference evidence="6 7" key="1">
    <citation type="journal article" date="2011" name="PLoS Pathog.">
        <title>Endophytic Life Strategies Decoded by Genome and Transcriptome Analyses of the Mutualistic Root Symbiont Piriformospora indica.</title>
        <authorList>
            <person name="Zuccaro A."/>
            <person name="Lahrmann U."/>
            <person name="Guldener U."/>
            <person name="Langen G."/>
            <person name="Pfiffi S."/>
            <person name="Biedenkopf D."/>
            <person name="Wong P."/>
            <person name="Samans B."/>
            <person name="Grimm C."/>
            <person name="Basiewicz M."/>
            <person name="Murat C."/>
            <person name="Martin F."/>
            <person name="Kogel K.H."/>
        </authorList>
    </citation>
    <scope>NUCLEOTIDE SEQUENCE [LARGE SCALE GENOMIC DNA]</scope>
    <source>
        <strain evidence="6 7">DSM 11827</strain>
    </source>
</reference>
<protein>
    <recommendedName>
        <fullName evidence="2">poly(ADP-ribose) glycohydrolase</fullName>
        <ecNumber evidence="2">3.2.1.143</ecNumber>
    </recommendedName>
</protein>
<comment type="similarity">
    <text evidence="1">Belongs to the poly(ADP-ribose) glycohydrolase family.</text>
</comment>
<dbReference type="OrthoDB" id="1937899at2759"/>
<dbReference type="EMBL" id="CAFZ01000070">
    <property type="protein sequence ID" value="CCA70045.1"/>
    <property type="molecule type" value="Genomic_DNA"/>
</dbReference>
<dbReference type="OMA" id="FTGHGRT"/>
<gene>
    <name evidence="6" type="ORF">PIIN_03985</name>
</gene>
<dbReference type="InterPro" id="IPR046372">
    <property type="entry name" value="PARG_cat_C"/>
</dbReference>
<evidence type="ECO:0000259" key="5">
    <source>
        <dbReference type="Pfam" id="PF20811"/>
    </source>
</evidence>
<evidence type="ECO:0000256" key="3">
    <source>
        <dbReference type="ARBA" id="ARBA00022801"/>
    </source>
</evidence>
<dbReference type="GO" id="GO:0009225">
    <property type="term" value="P:nucleotide-sugar metabolic process"/>
    <property type="evidence" value="ECO:0007669"/>
    <property type="project" value="TreeGrafter"/>
</dbReference>
<dbReference type="InParanoid" id="G4TFE3"/>
<dbReference type="GO" id="GO:1990966">
    <property type="term" value="P:ATP generation from poly-ADP-D-ribose"/>
    <property type="evidence" value="ECO:0007669"/>
    <property type="project" value="TreeGrafter"/>
</dbReference>
<proteinExistence type="inferred from homology"/>
<dbReference type="Pfam" id="PF20811">
    <property type="entry name" value="PARG_cat_N"/>
    <property type="match status" value="1"/>
</dbReference>
<evidence type="ECO:0000259" key="4">
    <source>
        <dbReference type="Pfam" id="PF05028"/>
    </source>
</evidence>
<accession>G4TFE3</accession>
<dbReference type="STRING" id="1109443.G4TFE3"/>
<dbReference type="HOGENOM" id="CLU_533130_0_0_1"/>
<dbReference type="GO" id="GO:0005737">
    <property type="term" value="C:cytoplasm"/>
    <property type="evidence" value="ECO:0007669"/>
    <property type="project" value="TreeGrafter"/>
</dbReference>
<dbReference type="AlphaFoldDB" id="G4TFE3"/>
<dbReference type="Pfam" id="PF05028">
    <property type="entry name" value="PARG_cat_C"/>
    <property type="match status" value="1"/>
</dbReference>
<comment type="caution">
    <text evidence="6">The sequence shown here is derived from an EMBL/GenBank/DDBJ whole genome shotgun (WGS) entry which is preliminary data.</text>
</comment>
<sequence>MEYKLPNHLDSFISDPLSVLDSDGLEVSYWAFLTTLLDPIASSRVKLSHQTHRDLVFEDKTREPLTASEIYKHFTNAIETIAYSLTGSGNSDNSLLLAYWPDPLSPQLVQRIVHAALQLPTLIPEGYLPVLGRSLGAQYSGSPTIQQVVTLTTEQVACIVCHMVLGTLPKPPWATISVEEGGGFSWDGPNLSPAWFADDGRGSKEIKSAYIRVLLAYLDATLPVPHSSDTPGRRGVDCITYQIVEGNFKETRDRGEEIEMESGNELVDILTSVLSEKPEGVFSTHTLVPLRIILLEQEEDDDHEECFTVDIASTIVCQLVSANSEIGFGPAATQEERLFGAVPTLLPAVLFTPRLRPTQGLLVSGDGINVFGHFKGHLRSARLERIYPRQAEGAEGGLFHSRKGRQFLFLDALEMDGELHGRDAELPLMERELRKLVVGFNALVRQPHSGIKESCDQSRSGVMHQRGKNHVVVVLPPWGCGTFGDDFKIKLLLIWLAASMVTGTDLASAVSASLELRLAVKKAWWEALDAEWRMFLEMILKGQNIRTKAPGSNIAPSPPLPWTVGMLWTRLRAMERR</sequence>